<organism evidence="1 2">
    <name type="scientific">Oikeobacillus pervagus</name>
    <dbReference type="NCBI Taxonomy" id="1325931"/>
    <lineage>
        <taxon>Bacteria</taxon>
        <taxon>Bacillati</taxon>
        <taxon>Bacillota</taxon>
        <taxon>Bacilli</taxon>
        <taxon>Bacillales</taxon>
        <taxon>Bacillaceae</taxon>
        <taxon>Oikeobacillus</taxon>
    </lineage>
</organism>
<proteinExistence type="predicted"/>
<evidence type="ECO:0000313" key="2">
    <source>
        <dbReference type="Proteomes" id="UP001237207"/>
    </source>
</evidence>
<name>A0AAJ1T3M2_9BACI</name>
<dbReference type="Proteomes" id="UP001237207">
    <property type="component" value="Unassembled WGS sequence"/>
</dbReference>
<comment type="caution">
    <text evidence="1">The sequence shown here is derived from an EMBL/GenBank/DDBJ whole genome shotgun (WGS) entry which is preliminary data.</text>
</comment>
<gene>
    <name evidence="1" type="ORF">J2S13_002463</name>
</gene>
<keyword evidence="2" id="KW-1185">Reference proteome</keyword>
<accession>A0AAJ1T3M2</accession>
<dbReference type="AlphaFoldDB" id="A0AAJ1T3M2"/>
<reference evidence="1" key="1">
    <citation type="submission" date="2023-07" db="EMBL/GenBank/DDBJ databases">
        <title>Genomic Encyclopedia of Type Strains, Phase IV (KMG-IV): sequencing the most valuable type-strain genomes for metagenomic binning, comparative biology and taxonomic classification.</title>
        <authorList>
            <person name="Goeker M."/>
        </authorList>
    </citation>
    <scope>NUCLEOTIDE SEQUENCE</scope>
    <source>
        <strain evidence="1">DSM 23947</strain>
    </source>
</reference>
<sequence>MLSRGGGVFKTSLKYLHIFDRCVAIYQVITTLLTRRKHHATNADGYE</sequence>
<protein>
    <submittedName>
        <fullName evidence="1">Uncharacterized protein</fullName>
    </submittedName>
</protein>
<evidence type="ECO:0000313" key="1">
    <source>
        <dbReference type="EMBL" id="MDQ0216041.1"/>
    </source>
</evidence>
<dbReference type="EMBL" id="JAUSUC010000034">
    <property type="protein sequence ID" value="MDQ0216041.1"/>
    <property type="molecule type" value="Genomic_DNA"/>
</dbReference>